<accession>A0A1G2F013</accession>
<evidence type="ECO:0000313" key="3">
    <source>
        <dbReference type="Proteomes" id="UP000177486"/>
    </source>
</evidence>
<feature type="domain" description="Glycosyl transferase family 1" evidence="1">
    <location>
        <begin position="214"/>
        <end position="376"/>
    </location>
</feature>
<dbReference type="GO" id="GO:0016757">
    <property type="term" value="F:glycosyltransferase activity"/>
    <property type="evidence" value="ECO:0007669"/>
    <property type="project" value="InterPro"/>
</dbReference>
<name>A0A1G2F013_9BACT</name>
<dbReference type="InterPro" id="IPR001296">
    <property type="entry name" value="Glyco_trans_1"/>
</dbReference>
<dbReference type="Gene3D" id="3.40.50.2000">
    <property type="entry name" value="Glycogen Phosphorylase B"/>
    <property type="match status" value="2"/>
</dbReference>
<reference evidence="2 3" key="1">
    <citation type="journal article" date="2016" name="Nat. Commun.">
        <title>Thousands of microbial genomes shed light on interconnected biogeochemical processes in an aquifer system.</title>
        <authorList>
            <person name="Anantharaman K."/>
            <person name="Brown C.T."/>
            <person name="Hug L.A."/>
            <person name="Sharon I."/>
            <person name="Castelle C.J."/>
            <person name="Probst A.J."/>
            <person name="Thomas B.C."/>
            <person name="Singh A."/>
            <person name="Wilkins M.J."/>
            <person name="Karaoz U."/>
            <person name="Brodie E.L."/>
            <person name="Williams K.H."/>
            <person name="Hubbard S.S."/>
            <person name="Banfield J.F."/>
        </authorList>
    </citation>
    <scope>NUCLEOTIDE SEQUENCE [LARGE SCALE GENOMIC DNA]</scope>
</reference>
<dbReference type="Pfam" id="PF00534">
    <property type="entry name" value="Glycos_transf_1"/>
    <property type="match status" value="1"/>
</dbReference>
<sequence>MKIYFVTSKMKSANTAAGSVIELTYMMKELMKLGNDVTCVTVFSGFNDLKEPMPFKLVEERVISPHLLPIHWNVFKILKKHENNCDIFHIDGQFMYGAGLYRLLGGKRPVFAHLIRPPLVMDEYVSQIFQGQARKKFSFTNILTGVKKKIRWFIDRFILTRLASCVDFVSGINPLLNRVHYKFGLKPAARTLLIGDTYPMVETMKNAGITEWSYRNRVGKNERVILYYSGRMAAGKGYDLMLAGFAKVKNKEKFRLILGGSGPEEDKVRQMVKDLGLEKHVEFPGWLSREQFLEYMKQADIYLLPRWGAYFTSAISLVEAMVFGLPTIVPSGTGLAWSVGKSALTFEPENADDLARKIERLGEDAQLRKELSRQCYERLKEPDIDPRQVIIAMNVLMKSLVASPAGRHIFNLNGYFGKENKD</sequence>
<dbReference type="AlphaFoldDB" id="A0A1G2F013"/>
<organism evidence="2 3">
    <name type="scientific">Candidatus Niyogibacteria bacterium RIFCSPLOWO2_01_FULL_45_48</name>
    <dbReference type="NCBI Taxonomy" id="1801724"/>
    <lineage>
        <taxon>Bacteria</taxon>
        <taxon>Candidatus Niyogiibacteriota</taxon>
    </lineage>
</organism>
<gene>
    <name evidence="2" type="ORF">A2931_02825</name>
</gene>
<evidence type="ECO:0000313" key="2">
    <source>
        <dbReference type="EMBL" id="OGZ31082.1"/>
    </source>
</evidence>
<dbReference type="Proteomes" id="UP000177486">
    <property type="component" value="Unassembled WGS sequence"/>
</dbReference>
<dbReference type="PANTHER" id="PTHR12526">
    <property type="entry name" value="GLYCOSYLTRANSFERASE"/>
    <property type="match status" value="1"/>
</dbReference>
<dbReference type="EMBL" id="MHMQ01000007">
    <property type="protein sequence ID" value="OGZ31082.1"/>
    <property type="molecule type" value="Genomic_DNA"/>
</dbReference>
<protein>
    <recommendedName>
        <fullName evidence="1">Glycosyl transferase family 1 domain-containing protein</fullName>
    </recommendedName>
</protein>
<dbReference type="CDD" id="cd03801">
    <property type="entry name" value="GT4_PimA-like"/>
    <property type="match status" value="1"/>
</dbReference>
<dbReference type="SUPFAM" id="SSF53756">
    <property type="entry name" value="UDP-Glycosyltransferase/glycogen phosphorylase"/>
    <property type="match status" value="1"/>
</dbReference>
<dbReference type="PANTHER" id="PTHR12526:SF630">
    <property type="entry name" value="GLYCOSYLTRANSFERASE"/>
    <property type="match status" value="1"/>
</dbReference>
<evidence type="ECO:0000259" key="1">
    <source>
        <dbReference type="Pfam" id="PF00534"/>
    </source>
</evidence>
<comment type="caution">
    <text evidence="2">The sequence shown here is derived from an EMBL/GenBank/DDBJ whole genome shotgun (WGS) entry which is preliminary data.</text>
</comment>
<proteinExistence type="predicted"/>